<evidence type="ECO:0000313" key="12">
    <source>
        <dbReference type="Proteomes" id="UP000036426"/>
    </source>
</evidence>
<dbReference type="PANTHER" id="PTHR43547">
    <property type="entry name" value="TWO-COMPONENT HISTIDINE KINASE"/>
    <property type="match status" value="1"/>
</dbReference>
<keyword evidence="3 6" id="KW-0597">Phosphoprotein</keyword>
<dbReference type="PRINTS" id="PR00344">
    <property type="entry name" value="BCTRLSENSOR"/>
</dbReference>
<evidence type="ECO:0000256" key="3">
    <source>
        <dbReference type="ARBA" id="ARBA00022553"/>
    </source>
</evidence>
<dbReference type="CDD" id="cd00156">
    <property type="entry name" value="REC"/>
    <property type="match status" value="1"/>
</dbReference>
<dbReference type="Gene3D" id="2.130.10.10">
    <property type="entry name" value="YVTN repeat-like/Quinoprotein amine dehydrogenase"/>
    <property type="match status" value="3"/>
</dbReference>
<evidence type="ECO:0000256" key="2">
    <source>
        <dbReference type="ARBA" id="ARBA00012438"/>
    </source>
</evidence>
<dbReference type="PROSITE" id="PS50109">
    <property type="entry name" value="HIS_KIN"/>
    <property type="match status" value="1"/>
</dbReference>
<dbReference type="SUPFAM" id="SSF46689">
    <property type="entry name" value="Homeodomain-like"/>
    <property type="match status" value="1"/>
</dbReference>
<dbReference type="InterPro" id="IPR036890">
    <property type="entry name" value="HATPase_C_sf"/>
</dbReference>
<evidence type="ECO:0000256" key="5">
    <source>
        <dbReference type="ARBA" id="ARBA00023163"/>
    </source>
</evidence>
<dbReference type="Pfam" id="PF12833">
    <property type="entry name" value="HTH_18"/>
    <property type="match status" value="1"/>
</dbReference>
<dbReference type="PROSITE" id="PS50110">
    <property type="entry name" value="RESPONSE_REGULATORY"/>
    <property type="match status" value="1"/>
</dbReference>
<evidence type="ECO:0000259" key="10">
    <source>
        <dbReference type="PROSITE" id="PS50110"/>
    </source>
</evidence>
<dbReference type="SMART" id="SM00448">
    <property type="entry name" value="REC"/>
    <property type="match status" value="1"/>
</dbReference>
<dbReference type="InterPro" id="IPR003661">
    <property type="entry name" value="HisK_dim/P_dom"/>
</dbReference>
<dbReference type="InterPro" id="IPR009057">
    <property type="entry name" value="Homeodomain-like_sf"/>
</dbReference>
<dbReference type="InterPro" id="IPR036097">
    <property type="entry name" value="HisK_dim/P_sf"/>
</dbReference>
<dbReference type="GO" id="GO:0000155">
    <property type="term" value="F:phosphorelay sensor kinase activity"/>
    <property type="evidence" value="ECO:0007669"/>
    <property type="project" value="InterPro"/>
</dbReference>
<dbReference type="Pfam" id="PF02518">
    <property type="entry name" value="HATPase_c"/>
    <property type="match status" value="1"/>
</dbReference>
<keyword evidence="7" id="KW-0812">Transmembrane</keyword>
<dbReference type="SUPFAM" id="SSF47384">
    <property type="entry name" value="Homodimeric domain of signal transducing histidine kinase"/>
    <property type="match status" value="1"/>
</dbReference>
<dbReference type="InterPro" id="IPR015943">
    <property type="entry name" value="WD40/YVTN_repeat-like_dom_sf"/>
</dbReference>
<keyword evidence="5" id="KW-0804">Transcription</keyword>
<feature type="modified residue" description="4-aspartylphosphate" evidence="6">
    <location>
        <position position="1059"/>
    </location>
</feature>
<keyword evidence="4" id="KW-0805">Transcription regulation</keyword>
<dbReference type="EMBL" id="LDOV01000025">
    <property type="protein sequence ID" value="KLV00069.1"/>
    <property type="molecule type" value="Genomic_DNA"/>
</dbReference>
<dbReference type="InterPro" id="IPR001789">
    <property type="entry name" value="Sig_transdc_resp-reg_receiver"/>
</dbReference>
<reference evidence="11 12" key="1">
    <citation type="submission" date="2015-05" db="EMBL/GenBank/DDBJ databases">
        <title>Photobacterium galathea sp. nov.</title>
        <authorList>
            <person name="Machado H."/>
            <person name="Gram L."/>
        </authorList>
    </citation>
    <scope>NUCLEOTIDE SEQUENCE [LARGE SCALE GENOMIC DNA]</scope>
    <source>
        <strain evidence="11 12">DSM 25995</strain>
    </source>
</reference>
<feature type="domain" description="Histidine kinase" evidence="9">
    <location>
        <begin position="779"/>
        <end position="990"/>
    </location>
</feature>
<dbReference type="Gene3D" id="1.10.10.60">
    <property type="entry name" value="Homeodomain-like"/>
    <property type="match status" value="1"/>
</dbReference>
<dbReference type="CDD" id="cd00075">
    <property type="entry name" value="HATPase"/>
    <property type="match status" value="1"/>
</dbReference>
<dbReference type="Pfam" id="PF00072">
    <property type="entry name" value="Response_reg"/>
    <property type="match status" value="1"/>
</dbReference>
<dbReference type="InterPro" id="IPR018060">
    <property type="entry name" value="HTH_AraC"/>
</dbReference>
<evidence type="ECO:0000259" key="8">
    <source>
        <dbReference type="PROSITE" id="PS01124"/>
    </source>
</evidence>
<feature type="transmembrane region" description="Helical" evidence="7">
    <location>
        <begin position="705"/>
        <end position="729"/>
    </location>
</feature>
<evidence type="ECO:0000256" key="6">
    <source>
        <dbReference type="PROSITE-ProRule" id="PRU00169"/>
    </source>
</evidence>
<dbReference type="InterPro" id="IPR013783">
    <property type="entry name" value="Ig-like_fold"/>
</dbReference>
<dbReference type="Gene3D" id="1.10.287.130">
    <property type="match status" value="1"/>
</dbReference>
<comment type="caution">
    <text evidence="11">The sequence shown here is derived from an EMBL/GenBank/DDBJ whole genome shotgun (WGS) entry which is preliminary data.</text>
</comment>
<keyword evidence="7" id="KW-0472">Membrane</keyword>
<dbReference type="GO" id="GO:0003700">
    <property type="term" value="F:DNA-binding transcription factor activity"/>
    <property type="evidence" value="ECO:0007669"/>
    <property type="project" value="InterPro"/>
</dbReference>
<dbReference type="Gene3D" id="3.30.565.10">
    <property type="entry name" value="Histidine kinase-like ATPase, C-terminal domain"/>
    <property type="match status" value="1"/>
</dbReference>
<dbReference type="SMART" id="SM00342">
    <property type="entry name" value="HTH_ARAC"/>
    <property type="match status" value="1"/>
</dbReference>
<dbReference type="InterPro" id="IPR011006">
    <property type="entry name" value="CheY-like_superfamily"/>
</dbReference>
<feature type="domain" description="Response regulatory" evidence="10">
    <location>
        <begin position="1011"/>
        <end position="1127"/>
    </location>
</feature>
<dbReference type="SMART" id="SM00387">
    <property type="entry name" value="HATPase_c"/>
    <property type="match status" value="1"/>
</dbReference>
<keyword evidence="12" id="KW-1185">Reference proteome</keyword>
<dbReference type="Proteomes" id="UP000036426">
    <property type="component" value="Unassembled WGS sequence"/>
</dbReference>
<dbReference type="InterPro" id="IPR005467">
    <property type="entry name" value="His_kinase_dom"/>
</dbReference>
<evidence type="ECO:0000259" key="9">
    <source>
        <dbReference type="PROSITE" id="PS50109"/>
    </source>
</evidence>
<feature type="domain" description="HTH araC/xylS-type" evidence="8">
    <location>
        <begin position="1149"/>
        <end position="1247"/>
    </location>
</feature>
<dbReference type="PATRIC" id="fig|754436.4.peg.2937"/>
<dbReference type="PROSITE" id="PS01124">
    <property type="entry name" value="HTH_ARAC_FAMILY_2"/>
    <property type="match status" value="1"/>
</dbReference>
<dbReference type="PANTHER" id="PTHR43547:SF2">
    <property type="entry name" value="HYBRID SIGNAL TRANSDUCTION HISTIDINE KINASE C"/>
    <property type="match status" value="1"/>
</dbReference>
<dbReference type="CDD" id="cd00082">
    <property type="entry name" value="HisKA"/>
    <property type="match status" value="1"/>
</dbReference>
<dbReference type="SUPFAM" id="SSF63829">
    <property type="entry name" value="Calcium-dependent phosphotriesterase"/>
    <property type="match status" value="1"/>
</dbReference>
<dbReference type="InterPro" id="IPR004358">
    <property type="entry name" value="Sig_transdc_His_kin-like_C"/>
</dbReference>
<evidence type="ECO:0000256" key="1">
    <source>
        <dbReference type="ARBA" id="ARBA00000085"/>
    </source>
</evidence>
<evidence type="ECO:0000313" key="11">
    <source>
        <dbReference type="EMBL" id="KLV00069.1"/>
    </source>
</evidence>
<accession>A0A0J1GKS2</accession>
<proteinExistence type="predicted"/>
<dbReference type="SUPFAM" id="SSF55874">
    <property type="entry name" value="ATPase domain of HSP90 chaperone/DNA topoisomerase II/histidine kinase"/>
    <property type="match status" value="1"/>
</dbReference>
<dbReference type="AlphaFoldDB" id="A0A0J1GKS2"/>
<name>A0A0J1GKS2_9GAMM</name>
<dbReference type="RefSeq" id="WP_158261746.1">
    <property type="nucleotide sequence ID" value="NZ_BMYC01000008.1"/>
</dbReference>
<comment type="catalytic activity">
    <reaction evidence="1">
        <text>ATP + protein L-histidine = ADP + protein N-phospho-L-histidine.</text>
        <dbReference type="EC" id="2.7.13.3"/>
    </reaction>
</comment>
<keyword evidence="7" id="KW-1133">Transmembrane helix</keyword>
<organism evidence="11 12">
    <name type="scientific">Photobacterium aphoticum</name>
    <dbReference type="NCBI Taxonomy" id="754436"/>
    <lineage>
        <taxon>Bacteria</taxon>
        <taxon>Pseudomonadati</taxon>
        <taxon>Pseudomonadota</taxon>
        <taxon>Gammaproteobacteria</taxon>
        <taxon>Vibrionales</taxon>
        <taxon>Vibrionaceae</taxon>
        <taxon>Photobacterium</taxon>
    </lineage>
</organism>
<evidence type="ECO:0000256" key="4">
    <source>
        <dbReference type="ARBA" id="ARBA00023015"/>
    </source>
</evidence>
<dbReference type="GO" id="GO:0043565">
    <property type="term" value="F:sequence-specific DNA binding"/>
    <property type="evidence" value="ECO:0007669"/>
    <property type="project" value="InterPro"/>
</dbReference>
<dbReference type="Gene3D" id="2.60.40.10">
    <property type="entry name" value="Immunoglobulins"/>
    <property type="match status" value="1"/>
</dbReference>
<dbReference type="Gene3D" id="3.40.50.2300">
    <property type="match status" value="1"/>
</dbReference>
<sequence>MSAGNALASSPLFYPLPVEKPGGAVVASKVLQDTQRGLWIVDAQGTLYFYDGLSLKLALDSHGHAIDNVNDAAMAGNKLWLVRGKHAYYYAPATTELLRLTISQVPMEFVASEGDTIWFANRRGLYKMKEDDLQPAFIPFQHPLKLRGLHIEGQSVFVAAQSGLYELAFNGPSQFQLHFPKQHITDVFRDNTGTFWFGSLNGLYKGRDGERVEFIGGRYDLPISTLQQTADTLWVGSKQGLFAIELDTQQQQHFMPSKHNDYALPGQRIIDLERDKAGGLWISTEEGISYLPQGAELFHRIRFGGGPDEIKAHRINDIVYTSNGTYWLATDNGLFELSGSLEILRHEPTLGNVDKISVWQQELWLLAEGEIRIYSRKKHTWRPLGLPHGSAEHPITSLKVDHYGSLWLGMRSQLYRYWPDTKEWISFGEHWLKDPMGDENVTVIFEDSEYQIWVGTDYGLYQFEAGHLYLVNNSVSQGGVRDLYEDRMGQLWIANHFGLQYSQTLSPLALQSVPLLGGRAYPFCIVGDNNGVWVSTTRGLSYLSFNAHPRRHFSDTEGLVPNEFTGQACHRNDTGSLLFGSREGLVDIEPETLLSSKAAVTPLALSEVRVNNTLHQLGGTATKPLILPYGAMASFEFNITALKGQPHFDYRLVNESNVPTEWTTINSRFLLLEPLAPGNYLLEVKDSQFDGGEVIRYAFSVERPWFLSTLLIAGGVLVGGGVLLAALYWRSRTFNEQNLQLKQAVYQKTAKIELQKKQLNASNMQLQRILEIRQNVMAQLSHELRTPLSLSLSMLAGLKDKMPLMSQFDVVEKNIAHSLHVAEQLLSCDALALIEPEKRCEQRVAPIIQACCISWQVEAEKKQIALCLEDNTSQVSVFLAPYHLEIMLGNLLSNALKYTDRKGGITVNVREMKSQLVISVSDTGRGMTEETKAHLFESYYQEDPVFSPEAGFGLGLSTVKQLVELYEGDISVISYQGVGSEFIIRLPIYRSEFVGVDTALEHADGAETKQNILIATADDMMKETWASLLKADYHVVFVADGYEALIAMSDQAPDMLIADMCLPGLSGTQLLQRLVEELPADYQPRLMLVAEENDVDHGEVLLAGWAHAVLSKPLNTSQAFVEVSRLLHSLKAGNAEDHGEEPVNTAWRDSVKALVAEHFHHPDFGTSAAAKALFMSERSLQRKFKQEFGVAFKDYVTQFRFTQAALMLKQGDRVADVALACGFKDPAYFSVRFKTHTGQTPTQYASGFVNHDITES</sequence>
<gene>
    <name evidence="11" type="ORF">ABT58_13830</name>
</gene>
<dbReference type="SUPFAM" id="SSF52172">
    <property type="entry name" value="CheY-like"/>
    <property type="match status" value="1"/>
</dbReference>
<protein>
    <recommendedName>
        <fullName evidence="2">histidine kinase</fullName>
        <ecNumber evidence="2">2.7.13.3</ecNumber>
    </recommendedName>
</protein>
<dbReference type="EC" id="2.7.13.3" evidence="2"/>
<evidence type="ECO:0000256" key="7">
    <source>
        <dbReference type="SAM" id="Phobius"/>
    </source>
</evidence>
<dbReference type="InterPro" id="IPR003594">
    <property type="entry name" value="HATPase_dom"/>
</dbReference>